<feature type="compositionally biased region" description="Low complexity" evidence="1">
    <location>
        <begin position="52"/>
        <end position="75"/>
    </location>
</feature>
<accession>A0ABN6MV61</accession>
<proteinExistence type="predicted"/>
<organism evidence="2 3">
    <name type="scientific">Anaeromyxobacter oryzae</name>
    <dbReference type="NCBI Taxonomy" id="2918170"/>
    <lineage>
        <taxon>Bacteria</taxon>
        <taxon>Pseudomonadati</taxon>
        <taxon>Myxococcota</taxon>
        <taxon>Myxococcia</taxon>
        <taxon>Myxococcales</taxon>
        <taxon>Cystobacterineae</taxon>
        <taxon>Anaeromyxobacteraceae</taxon>
        <taxon>Anaeromyxobacter</taxon>
    </lineage>
</organism>
<name>A0ABN6MV61_9BACT</name>
<feature type="compositionally biased region" description="Basic and acidic residues" evidence="1">
    <location>
        <begin position="103"/>
        <end position="117"/>
    </location>
</feature>
<protein>
    <recommendedName>
        <fullName evidence="4">LigA</fullName>
    </recommendedName>
</protein>
<feature type="compositionally biased region" description="Basic residues" evidence="1">
    <location>
        <begin position="86"/>
        <end position="102"/>
    </location>
</feature>
<keyword evidence="3" id="KW-1185">Reference proteome</keyword>
<evidence type="ECO:0000256" key="1">
    <source>
        <dbReference type="SAM" id="MobiDB-lite"/>
    </source>
</evidence>
<sequence>MGRRTGKARVAVGRAPPHPGPLPHAMRPRGGEGGLLALRAGERDDLRRRAGGPDAPGRAAAPGGRWPRSPGGAAPYSRGGPLARAQPRRCVRNRSTVRKPRCTRRDTRAPYGDDRLARRTGRPRARAWRVRACRGPARFGARSTYGARSRVRGEHGRGGLTAGAAPGPERSAGDADGEGNWARRRRDLRTRPQGEGERERDRRVRAGPSCGRPSPRPFPQAMTPRGPRHPALSPAPWRGGEGGVQDALARPRVPPIRPRELDGSKGESTTPERGSA</sequence>
<feature type="compositionally biased region" description="Basic residues" evidence="1">
    <location>
        <begin position="118"/>
        <end position="132"/>
    </location>
</feature>
<evidence type="ECO:0000313" key="3">
    <source>
        <dbReference type="Proteomes" id="UP001162891"/>
    </source>
</evidence>
<gene>
    <name evidence="2" type="ORF">AMOR_38220</name>
</gene>
<evidence type="ECO:0008006" key="4">
    <source>
        <dbReference type="Google" id="ProtNLM"/>
    </source>
</evidence>
<dbReference type="Proteomes" id="UP001162891">
    <property type="component" value="Chromosome"/>
</dbReference>
<feature type="compositionally biased region" description="Polar residues" evidence="1">
    <location>
        <begin position="266"/>
        <end position="276"/>
    </location>
</feature>
<reference evidence="3" key="1">
    <citation type="journal article" date="2022" name="Int. J. Syst. Evol. Microbiol.">
        <title>Anaeromyxobacter oryzae sp. nov., Anaeromyxobacter diazotrophicus sp. nov. and Anaeromyxobacter paludicola sp. nov., isolated from paddy soils.</title>
        <authorList>
            <person name="Itoh H."/>
            <person name="Xu Z."/>
            <person name="Mise K."/>
            <person name="Masuda Y."/>
            <person name="Ushijima N."/>
            <person name="Hayakawa C."/>
            <person name="Shiratori Y."/>
            <person name="Senoo K."/>
        </authorList>
    </citation>
    <scope>NUCLEOTIDE SEQUENCE [LARGE SCALE GENOMIC DNA]</scope>
    <source>
        <strain evidence="3">Red232</strain>
    </source>
</reference>
<dbReference type="EMBL" id="AP025591">
    <property type="protein sequence ID" value="BDG04826.1"/>
    <property type="molecule type" value="Genomic_DNA"/>
</dbReference>
<feature type="region of interest" description="Disordered" evidence="1">
    <location>
        <begin position="1"/>
        <end position="276"/>
    </location>
</feature>
<feature type="compositionally biased region" description="Basic and acidic residues" evidence="1">
    <location>
        <begin position="189"/>
        <end position="204"/>
    </location>
</feature>
<evidence type="ECO:0000313" key="2">
    <source>
        <dbReference type="EMBL" id="BDG04826.1"/>
    </source>
</evidence>